<gene>
    <name evidence="1" type="ORF">NDK43_13805</name>
</gene>
<comment type="caution">
    <text evidence="1">The sequence shown here is derived from an EMBL/GenBank/DDBJ whole genome shotgun (WGS) entry which is preliminary data.</text>
</comment>
<sequence>MSRYKKEIENFGEDVNDFEAIPFESIRMMHDRSELHKVYDELIFQEKLELARYDLQLIQNAKKMVEHMSRVYDFSTSKNPREEWWWHLNQIAEGNLPFGVTSLIHGEVI</sequence>
<organism evidence="1 2">
    <name type="scientific">Neobacillus pocheonensis</name>
    <dbReference type="NCBI Taxonomy" id="363869"/>
    <lineage>
        <taxon>Bacteria</taxon>
        <taxon>Bacillati</taxon>
        <taxon>Bacillota</taxon>
        <taxon>Bacilli</taxon>
        <taxon>Bacillales</taxon>
        <taxon>Bacillaceae</taxon>
        <taxon>Neobacillus</taxon>
    </lineage>
</organism>
<evidence type="ECO:0000313" key="1">
    <source>
        <dbReference type="EMBL" id="MCM2533273.1"/>
    </source>
</evidence>
<evidence type="ECO:0000313" key="2">
    <source>
        <dbReference type="Proteomes" id="UP001523262"/>
    </source>
</evidence>
<accession>A0ABT0WCG1</accession>
<name>A0ABT0WCG1_9BACI</name>
<protein>
    <submittedName>
        <fullName evidence="1">Uncharacterized protein</fullName>
    </submittedName>
</protein>
<dbReference type="Proteomes" id="UP001523262">
    <property type="component" value="Unassembled WGS sequence"/>
</dbReference>
<keyword evidence="2" id="KW-1185">Reference proteome</keyword>
<dbReference type="EMBL" id="JAMQCR010000001">
    <property type="protein sequence ID" value="MCM2533273.1"/>
    <property type="molecule type" value="Genomic_DNA"/>
</dbReference>
<proteinExistence type="predicted"/>
<reference evidence="1 2" key="1">
    <citation type="submission" date="2022-06" db="EMBL/GenBank/DDBJ databases">
        <authorList>
            <person name="Jeon C.O."/>
        </authorList>
    </citation>
    <scope>NUCLEOTIDE SEQUENCE [LARGE SCALE GENOMIC DNA]</scope>
    <source>
        <strain evidence="1 2">KCTC 13943</strain>
    </source>
</reference>